<name>A0A182FYW9_ANOAL</name>
<dbReference type="Proteomes" id="UP000069272">
    <property type="component" value="Chromosome 2R"/>
</dbReference>
<evidence type="ECO:0000313" key="2">
    <source>
        <dbReference type="Proteomes" id="UP000069272"/>
    </source>
</evidence>
<proteinExistence type="predicted"/>
<reference evidence="1" key="2">
    <citation type="submission" date="2022-08" db="UniProtKB">
        <authorList>
            <consortium name="EnsemblMetazoa"/>
        </authorList>
    </citation>
    <scope>IDENTIFICATION</scope>
    <source>
        <strain evidence="1">STECLA/ALBI9_A</strain>
    </source>
</reference>
<dbReference type="AlphaFoldDB" id="A0A182FYW9"/>
<accession>A0A182FYW9</accession>
<organism evidence="1 2">
    <name type="scientific">Anopheles albimanus</name>
    <name type="common">New world malaria mosquito</name>
    <dbReference type="NCBI Taxonomy" id="7167"/>
    <lineage>
        <taxon>Eukaryota</taxon>
        <taxon>Metazoa</taxon>
        <taxon>Ecdysozoa</taxon>
        <taxon>Arthropoda</taxon>
        <taxon>Hexapoda</taxon>
        <taxon>Insecta</taxon>
        <taxon>Pterygota</taxon>
        <taxon>Neoptera</taxon>
        <taxon>Endopterygota</taxon>
        <taxon>Diptera</taxon>
        <taxon>Nematocera</taxon>
        <taxon>Culicoidea</taxon>
        <taxon>Culicidae</taxon>
        <taxon>Anophelinae</taxon>
        <taxon>Anopheles</taxon>
    </lineage>
</organism>
<dbReference type="EnsemblMetazoa" id="AALB014797-RB">
    <property type="protein sequence ID" value="AALB014797-PB"/>
    <property type="gene ID" value="AALB014797"/>
</dbReference>
<protein>
    <submittedName>
        <fullName evidence="1">Uncharacterized protein</fullName>
    </submittedName>
</protein>
<reference evidence="1 2" key="1">
    <citation type="journal article" date="2017" name="G3 (Bethesda)">
        <title>The Physical Genome Mapping of Anopheles albimanus Corrected Scaffold Misassemblies and Identified Interarm Rearrangements in Genus Anopheles.</title>
        <authorList>
            <person name="Artemov G.N."/>
            <person name="Peery A.N."/>
            <person name="Jiang X."/>
            <person name="Tu Z."/>
            <person name="Stegniy V.N."/>
            <person name="Sharakhova M.V."/>
            <person name="Sharakhov I.V."/>
        </authorList>
    </citation>
    <scope>NUCLEOTIDE SEQUENCE [LARGE SCALE GENOMIC DNA]</scope>
    <source>
        <strain evidence="1 2">ALBI9_A</strain>
    </source>
</reference>
<evidence type="ECO:0000313" key="1">
    <source>
        <dbReference type="EnsemblMetazoa" id="AALB014797-PB"/>
    </source>
</evidence>
<keyword evidence="2" id="KW-1185">Reference proteome</keyword>
<sequence>MAAMMQEPASNSKFKKIFVRPAPYKTIAPSTAQTIAPATPR</sequence>
<dbReference type="VEuPathDB" id="VectorBase:AALB014797"/>